<keyword evidence="1" id="KW-0418">Kinase</keyword>
<gene>
    <name evidence="1" type="ORF">LOK49_LG05G02786</name>
</gene>
<name>A0ACC0HM46_9ERIC</name>
<keyword evidence="1" id="KW-0675">Receptor</keyword>
<organism evidence="1 2">
    <name type="scientific">Camellia lanceoleosa</name>
    <dbReference type="NCBI Taxonomy" id="1840588"/>
    <lineage>
        <taxon>Eukaryota</taxon>
        <taxon>Viridiplantae</taxon>
        <taxon>Streptophyta</taxon>
        <taxon>Embryophyta</taxon>
        <taxon>Tracheophyta</taxon>
        <taxon>Spermatophyta</taxon>
        <taxon>Magnoliopsida</taxon>
        <taxon>eudicotyledons</taxon>
        <taxon>Gunneridae</taxon>
        <taxon>Pentapetalae</taxon>
        <taxon>asterids</taxon>
        <taxon>Ericales</taxon>
        <taxon>Theaceae</taxon>
        <taxon>Camellia</taxon>
    </lineage>
</organism>
<evidence type="ECO:0000313" key="1">
    <source>
        <dbReference type="EMBL" id="KAI8013602.1"/>
    </source>
</evidence>
<proteinExistence type="predicted"/>
<reference evidence="1 2" key="1">
    <citation type="journal article" date="2022" name="Plant J.">
        <title>Chromosome-level genome of Camellia lanceoleosa provides a valuable resource for understanding genome evolution and self-incompatibility.</title>
        <authorList>
            <person name="Gong W."/>
            <person name="Xiao S."/>
            <person name="Wang L."/>
            <person name="Liao Z."/>
            <person name="Chang Y."/>
            <person name="Mo W."/>
            <person name="Hu G."/>
            <person name="Li W."/>
            <person name="Zhao G."/>
            <person name="Zhu H."/>
            <person name="Hu X."/>
            <person name="Ji K."/>
            <person name="Xiang X."/>
            <person name="Song Q."/>
            <person name="Yuan D."/>
            <person name="Jin S."/>
            <person name="Zhang L."/>
        </authorList>
    </citation>
    <scope>NUCLEOTIDE SEQUENCE [LARGE SCALE GENOMIC DNA]</scope>
    <source>
        <strain evidence="1">SQ_2022a</strain>
    </source>
</reference>
<dbReference type="Proteomes" id="UP001060215">
    <property type="component" value="Chromosome 4"/>
</dbReference>
<keyword evidence="1" id="KW-0808">Transferase</keyword>
<accession>A0ACC0HM46</accession>
<keyword evidence="2" id="KW-1185">Reference proteome</keyword>
<dbReference type="EMBL" id="CM045761">
    <property type="protein sequence ID" value="KAI8013602.1"/>
    <property type="molecule type" value="Genomic_DNA"/>
</dbReference>
<evidence type="ECO:0000313" key="2">
    <source>
        <dbReference type="Proteomes" id="UP001060215"/>
    </source>
</evidence>
<sequence>MTALAERLSNQFVPFHVLFVFVMIFASVSSFDPTAYASSATSKVGAEAVALLTWKASLDSQSQSLLSSWNESGHCNWVGIGCNKAGRVTHIDLESYGLRGHLPQNICLGGSLTKLFASNNNLIGSIPKSLKNCKSLSQVRLQQNQLTGNISEDFGVLPNLVYIDLSYNNFYGELSQNWGRCHNLTSLKIFENKISGKILPELGEATQLQVLDLSSNQLAGEIPNNLGKLDLLFDLKLSDNRLSGNIPAELGKLSNLEHLNLAANKLSGSIPRQLGKCVKLLNLNLSKNLLSGGIQTEIGKLQFLQTLDLGNNSLTGEIPEQIGELRSLETLNLSHNSLSGSIPSSFNGMRSLTSIDISYNHLKGPLPNTKAFQDASFEAYKGNDGFCGNKTGLLPCSPKMTNGIMGKRYNKVVLLVIFSVLGILFLVVVGIFLVHCKRVGNIENEPEGATNENLFAIWSYDGKMVYENIIEVTEDFNARHCIGVGGYGTVYKAKLPSNQVVAVKKLHSSEDGELADLKSFTSEIRALTEIRHRNLIKLYGFCSHPRHSFLVYEFLEGGSLEKILSNDEATLHFEWTKRVNVVSDLADALSYMHHDCSPPVIHRDISSKNVLLDSEYVAHISDFGTARLLKPHSSNWTSFAGTFGYAAPELAYTMEVNERLDVYSFGVLTLEVLMGKHPGDLITSVSSSPPTAHDILLKDILDSRLPPPRTHVEKEVVLVAKLALACLHTSPQCRPTMRQVSVILSKQSPPLQNSFHLISLGQLIDINCSAS</sequence>
<comment type="caution">
    <text evidence="1">The sequence shown here is derived from an EMBL/GenBank/DDBJ whole genome shotgun (WGS) entry which is preliminary data.</text>
</comment>
<protein>
    <submittedName>
        <fullName evidence="1">MDIS1-interacting receptor like kinase 2</fullName>
    </submittedName>
</protein>